<dbReference type="RefSeq" id="WP_273840751.1">
    <property type="nucleotide sequence ID" value="NZ_JAQQWT010000002.1"/>
</dbReference>
<accession>A0ABV6NGL8</accession>
<dbReference type="InterPro" id="IPR011990">
    <property type="entry name" value="TPR-like_helical_dom_sf"/>
</dbReference>
<evidence type="ECO:0000256" key="3">
    <source>
        <dbReference type="PROSITE-ProRule" id="PRU00339"/>
    </source>
</evidence>
<dbReference type="PANTHER" id="PTHR45586:SF1">
    <property type="entry name" value="LIPOPOLYSACCHARIDE ASSEMBLY PROTEIN B"/>
    <property type="match status" value="1"/>
</dbReference>
<dbReference type="EMBL" id="JBHLTR010000017">
    <property type="protein sequence ID" value="MFC0559915.1"/>
    <property type="molecule type" value="Genomic_DNA"/>
</dbReference>
<dbReference type="Gene3D" id="1.25.40.10">
    <property type="entry name" value="Tetratricopeptide repeat domain"/>
    <property type="match status" value="1"/>
</dbReference>
<name>A0ABV6NGL8_9BACI</name>
<gene>
    <name evidence="4" type="ORF">ACFFH4_12720</name>
</gene>
<sequence>MNEWLSSWQTIFKETEKKWALMSQEEQKEQLHYLEETAGTLLDTWTEMDEKINDLREEVGRTDSISFHSKGTWFYELEMFERASLELENEKTNGDKDLLRRLYLGFAFLFSMQVAKAKETFLYLIQVSVHPQIKHFAYMGLGCLQTQEERIQDAIVSFEAAKQLTLTTDVVYNLGVCYFYEEAFHLAEKYFMTYCEEEPEDGEALFFLGCCQWENIKKEDAWASWTTSINLLKSTEALLSLAYVCEWHGYHYLAIHCYKRIQEIHGDTIPTLHGLAWNFALIDDKENALKFFRDVLRLDPGNSDIRQSLQWLGATWPEVHEL</sequence>
<evidence type="ECO:0000313" key="4">
    <source>
        <dbReference type="EMBL" id="MFC0559915.1"/>
    </source>
</evidence>
<protein>
    <submittedName>
        <fullName evidence="4">Tetratricopeptide repeat protein</fullName>
    </submittedName>
</protein>
<organism evidence="4 5">
    <name type="scientific">Halalkalibacter alkalisediminis</name>
    <dbReference type="NCBI Taxonomy" id="935616"/>
    <lineage>
        <taxon>Bacteria</taxon>
        <taxon>Bacillati</taxon>
        <taxon>Bacillota</taxon>
        <taxon>Bacilli</taxon>
        <taxon>Bacillales</taxon>
        <taxon>Bacillaceae</taxon>
        <taxon>Halalkalibacter</taxon>
    </lineage>
</organism>
<evidence type="ECO:0000256" key="2">
    <source>
        <dbReference type="ARBA" id="ARBA00022803"/>
    </source>
</evidence>
<dbReference type="InterPro" id="IPR019734">
    <property type="entry name" value="TPR_rpt"/>
</dbReference>
<dbReference type="SMART" id="SM00028">
    <property type="entry name" value="TPR"/>
    <property type="match status" value="3"/>
</dbReference>
<reference evidence="4 5" key="1">
    <citation type="submission" date="2024-09" db="EMBL/GenBank/DDBJ databases">
        <authorList>
            <person name="Sun Q."/>
            <person name="Mori K."/>
        </authorList>
    </citation>
    <scope>NUCLEOTIDE SEQUENCE [LARGE SCALE GENOMIC DNA]</scope>
    <source>
        <strain evidence="4 5">NCAIM B.02301</strain>
    </source>
</reference>
<keyword evidence="1" id="KW-0677">Repeat</keyword>
<proteinExistence type="predicted"/>
<dbReference type="Proteomes" id="UP001589833">
    <property type="component" value="Unassembled WGS sequence"/>
</dbReference>
<comment type="caution">
    <text evidence="4">The sequence shown here is derived from an EMBL/GenBank/DDBJ whole genome shotgun (WGS) entry which is preliminary data.</text>
</comment>
<feature type="repeat" description="TPR" evidence="3">
    <location>
        <begin position="269"/>
        <end position="302"/>
    </location>
</feature>
<keyword evidence="2 3" id="KW-0802">TPR repeat</keyword>
<evidence type="ECO:0000313" key="5">
    <source>
        <dbReference type="Proteomes" id="UP001589833"/>
    </source>
</evidence>
<dbReference type="PANTHER" id="PTHR45586">
    <property type="entry name" value="TPR REPEAT-CONTAINING PROTEIN PA4667"/>
    <property type="match status" value="1"/>
</dbReference>
<evidence type="ECO:0000256" key="1">
    <source>
        <dbReference type="ARBA" id="ARBA00022737"/>
    </source>
</evidence>
<dbReference type="SUPFAM" id="SSF81901">
    <property type="entry name" value="HCP-like"/>
    <property type="match status" value="1"/>
</dbReference>
<dbReference type="InterPro" id="IPR051012">
    <property type="entry name" value="CellSynth/LPSAsmb/PSIAsmb"/>
</dbReference>
<dbReference type="PROSITE" id="PS50005">
    <property type="entry name" value="TPR"/>
    <property type="match status" value="1"/>
</dbReference>
<keyword evidence="5" id="KW-1185">Reference proteome</keyword>